<protein>
    <submittedName>
        <fullName evidence="3">Acyltransferase</fullName>
        <ecNumber evidence="3">2.3.1.-</ecNumber>
    </submittedName>
</protein>
<feature type="transmembrane region" description="Helical" evidence="1">
    <location>
        <begin position="241"/>
        <end position="259"/>
    </location>
</feature>
<reference evidence="4" key="1">
    <citation type="journal article" date="2019" name="Int. J. Syst. Evol. Microbiol.">
        <title>The Global Catalogue of Microorganisms (GCM) 10K type strain sequencing project: providing services to taxonomists for standard genome sequencing and annotation.</title>
        <authorList>
            <consortium name="The Broad Institute Genomics Platform"/>
            <consortium name="The Broad Institute Genome Sequencing Center for Infectious Disease"/>
            <person name="Wu L."/>
            <person name="Ma J."/>
        </authorList>
    </citation>
    <scope>NUCLEOTIDE SEQUENCE [LARGE SCALE GENOMIC DNA]</scope>
    <source>
        <strain evidence="4">CGMCC 1.18518</strain>
    </source>
</reference>
<feature type="transmembrane region" description="Helical" evidence="1">
    <location>
        <begin position="12"/>
        <end position="31"/>
    </location>
</feature>
<dbReference type="Pfam" id="PF01757">
    <property type="entry name" value="Acyl_transf_3"/>
    <property type="match status" value="1"/>
</dbReference>
<proteinExistence type="predicted"/>
<comment type="caution">
    <text evidence="3">The sequence shown here is derived from an EMBL/GenBank/DDBJ whole genome shotgun (WGS) entry which is preliminary data.</text>
</comment>
<keyword evidence="4" id="KW-1185">Reference proteome</keyword>
<keyword evidence="3" id="KW-0012">Acyltransferase</keyword>
<sequence length="347" mass="40053">MDIKRNPVIDYMRCLGMALIIFAHISPPLVLFQLRTFDVPMMAFISGMAFYCAEKQKVKFTSYALSRVKRLVYPVWAFQLLFFLALFIVKPAPLYPLVSLQTIISSAALSGFGFFWIIKIFILLSVLSPLYFRASEYLSGVSLTIVVLISLLTASILPALQPHGDNISTDMINYLITEMIIPSLTYGAMFISGVKWLTMQRSERMFCFITFTATTLGFIVYREVVHGTFPYPQDDKYPPGFYFISYAIPMTCLVYHFLYRFTDKEQSAPEIIRFISSNTLWIYLWHIPVVTYFSMSQSNMHFILKYLIALSCGLLLTRIQHQIIQKILYTFRHHRGVSAFIRQTFTG</sequence>
<organism evidence="3 4">
    <name type="scientific">Tatumella terrea</name>
    <dbReference type="NCBI Taxonomy" id="419007"/>
    <lineage>
        <taxon>Bacteria</taxon>
        <taxon>Pseudomonadati</taxon>
        <taxon>Pseudomonadota</taxon>
        <taxon>Gammaproteobacteria</taxon>
        <taxon>Enterobacterales</taxon>
        <taxon>Erwiniaceae</taxon>
        <taxon>Tatumella</taxon>
    </lineage>
</organism>
<keyword evidence="1" id="KW-0472">Membrane</keyword>
<feature type="transmembrane region" description="Helical" evidence="1">
    <location>
        <begin position="137"/>
        <end position="160"/>
    </location>
</feature>
<evidence type="ECO:0000259" key="2">
    <source>
        <dbReference type="Pfam" id="PF01757"/>
    </source>
</evidence>
<dbReference type="EC" id="2.3.1.-" evidence="3"/>
<feature type="transmembrane region" description="Helical" evidence="1">
    <location>
        <begin position="299"/>
        <end position="317"/>
    </location>
</feature>
<feature type="transmembrane region" description="Helical" evidence="1">
    <location>
        <begin position="37"/>
        <end position="53"/>
    </location>
</feature>
<dbReference type="Proteomes" id="UP001596230">
    <property type="component" value="Unassembled WGS sequence"/>
</dbReference>
<evidence type="ECO:0000256" key="1">
    <source>
        <dbReference type="SAM" id="Phobius"/>
    </source>
</evidence>
<feature type="transmembrane region" description="Helical" evidence="1">
    <location>
        <begin position="271"/>
        <end position="293"/>
    </location>
</feature>
<keyword evidence="1" id="KW-0812">Transmembrane</keyword>
<keyword evidence="1" id="KW-1133">Transmembrane helix</keyword>
<feature type="transmembrane region" description="Helical" evidence="1">
    <location>
        <begin position="73"/>
        <end position="91"/>
    </location>
</feature>
<feature type="transmembrane region" description="Helical" evidence="1">
    <location>
        <begin position="172"/>
        <end position="193"/>
    </location>
</feature>
<dbReference type="GO" id="GO:0016746">
    <property type="term" value="F:acyltransferase activity"/>
    <property type="evidence" value="ECO:0007669"/>
    <property type="project" value="UniProtKB-KW"/>
</dbReference>
<name>A0ABW1VUH0_9GAMM</name>
<dbReference type="InterPro" id="IPR002656">
    <property type="entry name" value="Acyl_transf_3_dom"/>
</dbReference>
<feature type="transmembrane region" description="Helical" evidence="1">
    <location>
        <begin position="205"/>
        <end position="221"/>
    </location>
</feature>
<accession>A0ABW1VUH0</accession>
<evidence type="ECO:0000313" key="3">
    <source>
        <dbReference type="EMBL" id="MFC6377392.1"/>
    </source>
</evidence>
<feature type="transmembrane region" description="Helical" evidence="1">
    <location>
        <begin position="103"/>
        <end position="125"/>
    </location>
</feature>
<dbReference type="RefSeq" id="WP_385946842.1">
    <property type="nucleotide sequence ID" value="NZ_JBHSUB010000006.1"/>
</dbReference>
<evidence type="ECO:0000313" key="4">
    <source>
        <dbReference type="Proteomes" id="UP001596230"/>
    </source>
</evidence>
<gene>
    <name evidence="3" type="ORF">ACFP9W_04700</name>
</gene>
<feature type="domain" description="Acyltransferase 3" evidence="2">
    <location>
        <begin position="9"/>
        <end position="315"/>
    </location>
</feature>
<keyword evidence="3" id="KW-0808">Transferase</keyword>
<dbReference type="EMBL" id="JBHSUB010000006">
    <property type="protein sequence ID" value="MFC6377392.1"/>
    <property type="molecule type" value="Genomic_DNA"/>
</dbReference>